<organism evidence="2 3">
    <name type="scientific">Phakopsora pachyrhizi</name>
    <name type="common">Asian soybean rust disease fungus</name>
    <dbReference type="NCBI Taxonomy" id="170000"/>
    <lineage>
        <taxon>Eukaryota</taxon>
        <taxon>Fungi</taxon>
        <taxon>Dikarya</taxon>
        <taxon>Basidiomycota</taxon>
        <taxon>Pucciniomycotina</taxon>
        <taxon>Pucciniomycetes</taxon>
        <taxon>Pucciniales</taxon>
        <taxon>Phakopsoraceae</taxon>
        <taxon>Phakopsora</taxon>
    </lineage>
</organism>
<name>A0AAV0ASW6_PHAPC</name>
<proteinExistence type="predicted"/>
<comment type="caution">
    <text evidence="2">The sequence shown here is derived from an EMBL/GenBank/DDBJ whole genome shotgun (WGS) entry which is preliminary data.</text>
</comment>
<sequence length="245" mass="27478">MALKYYSTTFISFFIIFSAKCTQEGSTCHDYLSGLSIRTEPIVGDYSISLSEYSDKNWLSLGTPGLKNEKNCNKRPKITREDDPYRSSKEKGSSFDSNNKPLREFIEPNIQLNSHSYDTKTLRNQRQNFHAKSFDRPKLNPPVNFQSGIDVNQISGIPVPIRSNLRNDINLFDSLKLPNSASSSSAPTVPKKSQSKAEGIIDIPEFTRSQGFNYGKNEPNAYSKQPRTASSDASEHSEAELCRSS</sequence>
<accession>A0AAV0ASW6</accession>
<feature type="region of interest" description="Disordered" evidence="1">
    <location>
        <begin position="69"/>
        <end position="101"/>
    </location>
</feature>
<feature type="region of interest" description="Disordered" evidence="1">
    <location>
        <begin position="178"/>
        <end position="245"/>
    </location>
</feature>
<reference evidence="2" key="1">
    <citation type="submission" date="2022-06" db="EMBL/GenBank/DDBJ databases">
        <authorList>
            <consortium name="SYNGENTA / RWTH Aachen University"/>
        </authorList>
    </citation>
    <scope>NUCLEOTIDE SEQUENCE</scope>
</reference>
<evidence type="ECO:0000256" key="1">
    <source>
        <dbReference type="SAM" id="MobiDB-lite"/>
    </source>
</evidence>
<feature type="compositionally biased region" description="Basic and acidic residues" evidence="1">
    <location>
        <begin position="69"/>
        <end position="93"/>
    </location>
</feature>
<protein>
    <submittedName>
        <fullName evidence="2">Expressed protein</fullName>
    </submittedName>
</protein>
<evidence type="ECO:0000313" key="3">
    <source>
        <dbReference type="Proteomes" id="UP001153365"/>
    </source>
</evidence>
<feature type="compositionally biased region" description="Basic and acidic residues" evidence="1">
    <location>
        <begin position="233"/>
        <end position="245"/>
    </location>
</feature>
<dbReference type="EMBL" id="CALTRL010001049">
    <property type="protein sequence ID" value="CAH7670695.1"/>
    <property type="molecule type" value="Genomic_DNA"/>
</dbReference>
<dbReference type="Proteomes" id="UP001153365">
    <property type="component" value="Unassembled WGS sequence"/>
</dbReference>
<keyword evidence="3" id="KW-1185">Reference proteome</keyword>
<dbReference type="AlphaFoldDB" id="A0AAV0ASW6"/>
<evidence type="ECO:0000313" key="2">
    <source>
        <dbReference type="EMBL" id="CAH7670695.1"/>
    </source>
</evidence>
<gene>
    <name evidence="2" type="ORF">PPACK8108_LOCUS5418</name>
</gene>